<dbReference type="EMBL" id="MHCS01000010">
    <property type="protein sequence ID" value="OGY26761.1"/>
    <property type="molecule type" value="Genomic_DNA"/>
</dbReference>
<evidence type="ECO:0000313" key="2">
    <source>
        <dbReference type="Proteomes" id="UP000176389"/>
    </source>
</evidence>
<name>A0A1G1WGN5_9BACT</name>
<organism evidence="1 2">
    <name type="scientific">Candidatus Woykebacteria bacterium RBG_16_43_9</name>
    <dbReference type="NCBI Taxonomy" id="1802596"/>
    <lineage>
        <taxon>Bacteria</taxon>
        <taxon>Candidatus Woykeibacteriota</taxon>
    </lineage>
</organism>
<gene>
    <name evidence="1" type="ORF">A2Z11_02185</name>
</gene>
<reference evidence="1 2" key="1">
    <citation type="journal article" date="2016" name="Nat. Commun.">
        <title>Thousands of microbial genomes shed light on interconnected biogeochemical processes in an aquifer system.</title>
        <authorList>
            <person name="Anantharaman K."/>
            <person name="Brown C.T."/>
            <person name="Hug L.A."/>
            <person name="Sharon I."/>
            <person name="Castelle C.J."/>
            <person name="Probst A.J."/>
            <person name="Thomas B.C."/>
            <person name="Singh A."/>
            <person name="Wilkins M.J."/>
            <person name="Karaoz U."/>
            <person name="Brodie E.L."/>
            <person name="Williams K.H."/>
            <person name="Hubbard S.S."/>
            <person name="Banfield J.F."/>
        </authorList>
    </citation>
    <scope>NUCLEOTIDE SEQUENCE [LARGE SCALE GENOMIC DNA]</scope>
</reference>
<comment type="caution">
    <text evidence="1">The sequence shown here is derived from an EMBL/GenBank/DDBJ whole genome shotgun (WGS) entry which is preliminary data.</text>
</comment>
<sequence length="79" mass="9230">MKKSSFERVNIVFPKEVAEELRKIPSGNRSRLVVSATEKALQEKSRVGIYERLLELRKKQKPLPAGTIVRWVREDRESH</sequence>
<evidence type="ECO:0008006" key="3">
    <source>
        <dbReference type="Google" id="ProtNLM"/>
    </source>
</evidence>
<evidence type="ECO:0000313" key="1">
    <source>
        <dbReference type="EMBL" id="OGY26761.1"/>
    </source>
</evidence>
<dbReference type="AlphaFoldDB" id="A0A1G1WGN5"/>
<protein>
    <recommendedName>
        <fullName evidence="3">Ribbon-helix-helix protein CopG domain-containing protein</fullName>
    </recommendedName>
</protein>
<dbReference type="Proteomes" id="UP000176389">
    <property type="component" value="Unassembled WGS sequence"/>
</dbReference>
<accession>A0A1G1WGN5</accession>
<proteinExistence type="predicted"/>
<dbReference type="STRING" id="1802596.A2Z11_02185"/>